<evidence type="ECO:0000313" key="2">
    <source>
        <dbReference type="EMBL" id="ORZ12428.1"/>
    </source>
</evidence>
<feature type="compositionally biased region" description="Low complexity" evidence="1">
    <location>
        <begin position="120"/>
        <end position="129"/>
    </location>
</feature>
<dbReference type="EMBL" id="MCGE01000019">
    <property type="protein sequence ID" value="ORZ12428.1"/>
    <property type="molecule type" value="Genomic_DNA"/>
</dbReference>
<feature type="region of interest" description="Disordered" evidence="1">
    <location>
        <begin position="10"/>
        <end position="38"/>
    </location>
</feature>
<organism evidence="2 3">
    <name type="scientific">Absidia repens</name>
    <dbReference type="NCBI Taxonomy" id="90262"/>
    <lineage>
        <taxon>Eukaryota</taxon>
        <taxon>Fungi</taxon>
        <taxon>Fungi incertae sedis</taxon>
        <taxon>Mucoromycota</taxon>
        <taxon>Mucoromycotina</taxon>
        <taxon>Mucoromycetes</taxon>
        <taxon>Mucorales</taxon>
        <taxon>Cunninghamellaceae</taxon>
        <taxon>Absidia</taxon>
    </lineage>
</organism>
<gene>
    <name evidence="2" type="ORF">BCR42DRAFT_453748</name>
</gene>
<evidence type="ECO:0000256" key="1">
    <source>
        <dbReference type="SAM" id="MobiDB-lite"/>
    </source>
</evidence>
<dbReference type="AlphaFoldDB" id="A0A1X2I9X9"/>
<evidence type="ECO:0000313" key="3">
    <source>
        <dbReference type="Proteomes" id="UP000193560"/>
    </source>
</evidence>
<feature type="region of interest" description="Disordered" evidence="1">
    <location>
        <begin position="87"/>
        <end position="169"/>
    </location>
</feature>
<feature type="compositionally biased region" description="Polar residues" evidence="1">
    <location>
        <begin position="103"/>
        <end position="119"/>
    </location>
</feature>
<feature type="compositionally biased region" description="Low complexity" evidence="1">
    <location>
        <begin position="145"/>
        <end position="157"/>
    </location>
</feature>
<keyword evidence="3" id="KW-1185">Reference proteome</keyword>
<dbReference type="Proteomes" id="UP000193560">
    <property type="component" value="Unassembled WGS sequence"/>
</dbReference>
<accession>A0A1X2I9X9</accession>
<feature type="compositionally biased region" description="Low complexity" evidence="1">
    <location>
        <begin position="87"/>
        <end position="102"/>
    </location>
</feature>
<name>A0A1X2I9X9_9FUNG</name>
<proteinExistence type="predicted"/>
<reference evidence="2 3" key="1">
    <citation type="submission" date="2016-07" db="EMBL/GenBank/DDBJ databases">
        <title>Pervasive Adenine N6-methylation of Active Genes in Fungi.</title>
        <authorList>
            <consortium name="DOE Joint Genome Institute"/>
            <person name="Mondo S.J."/>
            <person name="Dannebaum R.O."/>
            <person name="Kuo R.C."/>
            <person name="Labutti K."/>
            <person name="Haridas S."/>
            <person name="Kuo A."/>
            <person name="Salamov A."/>
            <person name="Ahrendt S.R."/>
            <person name="Lipzen A."/>
            <person name="Sullivan W."/>
            <person name="Andreopoulos W.B."/>
            <person name="Clum A."/>
            <person name="Lindquist E."/>
            <person name="Daum C."/>
            <person name="Ramamoorthy G.K."/>
            <person name="Gryganskyi A."/>
            <person name="Culley D."/>
            <person name="Magnuson J.K."/>
            <person name="James T.Y."/>
            <person name="O'Malley M.A."/>
            <person name="Stajich J.E."/>
            <person name="Spatafora J.W."/>
            <person name="Visel A."/>
            <person name="Grigoriev I.V."/>
        </authorList>
    </citation>
    <scope>NUCLEOTIDE SEQUENCE [LARGE SCALE GENOMIC DNA]</scope>
    <source>
        <strain evidence="2 3">NRRL 1336</strain>
    </source>
</reference>
<dbReference type="OrthoDB" id="2366767at2759"/>
<protein>
    <submittedName>
        <fullName evidence="2">Uncharacterized protein</fullName>
    </submittedName>
</protein>
<sequence>MNEHTIIYHTTALSGPLKRKRTESAQEEPRDADDHLDRHTRRRLCRQVRFDDQATQIFTTYSSEEYDRGGIFSFPVLYKVNPSILQQQQSTTSSPPKLSLDTQFQSSSCANSTNNNEKQSPQTPLEESPTTPPPPGHLHHHHHLPSSSNNSTSNNTSKRPKLTINTNLTDGPSFLTRLSTTHHHHHQLNEDRNDYLVPLSAYSSPSFLPFF</sequence>
<feature type="compositionally biased region" description="Basic and acidic residues" evidence="1">
    <location>
        <begin position="22"/>
        <end position="37"/>
    </location>
</feature>
<comment type="caution">
    <text evidence="2">The sequence shown here is derived from an EMBL/GenBank/DDBJ whole genome shotgun (WGS) entry which is preliminary data.</text>
</comment>